<feature type="region of interest" description="Disordered" evidence="2">
    <location>
        <begin position="68"/>
        <end position="92"/>
    </location>
</feature>
<feature type="compositionally biased region" description="Polar residues" evidence="2">
    <location>
        <begin position="1"/>
        <end position="10"/>
    </location>
</feature>
<feature type="coiled-coil region" evidence="1">
    <location>
        <begin position="102"/>
        <end position="129"/>
    </location>
</feature>
<gene>
    <name evidence="4" type="ORF">E2C01_102291</name>
</gene>
<feature type="transmembrane region" description="Helical" evidence="3">
    <location>
        <begin position="133"/>
        <end position="151"/>
    </location>
</feature>
<evidence type="ECO:0000313" key="5">
    <source>
        <dbReference type="Proteomes" id="UP000324222"/>
    </source>
</evidence>
<feature type="region of interest" description="Disordered" evidence="2">
    <location>
        <begin position="1"/>
        <end position="20"/>
    </location>
</feature>
<keyword evidence="5" id="KW-1185">Reference proteome</keyword>
<evidence type="ECO:0000256" key="1">
    <source>
        <dbReference type="SAM" id="Coils"/>
    </source>
</evidence>
<protein>
    <submittedName>
        <fullName evidence="4">Uncharacterized protein</fullName>
    </submittedName>
</protein>
<keyword evidence="3" id="KW-0812">Transmembrane</keyword>
<evidence type="ECO:0000256" key="3">
    <source>
        <dbReference type="SAM" id="Phobius"/>
    </source>
</evidence>
<keyword evidence="3" id="KW-1133">Transmembrane helix</keyword>
<feature type="compositionally biased region" description="Low complexity" evidence="2">
    <location>
        <begin position="74"/>
        <end position="84"/>
    </location>
</feature>
<dbReference type="Proteomes" id="UP000324222">
    <property type="component" value="Unassembled WGS sequence"/>
</dbReference>
<comment type="caution">
    <text evidence="4">The sequence shown here is derived from an EMBL/GenBank/DDBJ whole genome shotgun (WGS) entry which is preliminary data.</text>
</comment>
<name>A0A5B7KI62_PORTR</name>
<organism evidence="4 5">
    <name type="scientific">Portunus trituberculatus</name>
    <name type="common">Swimming crab</name>
    <name type="synonym">Neptunus trituberculatus</name>
    <dbReference type="NCBI Taxonomy" id="210409"/>
    <lineage>
        <taxon>Eukaryota</taxon>
        <taxon>Metazoa</taxon>
        <taxon>Ecdysozoa</taxon>
        <taxon>Arthropoda</taxon>
        <taxon>Crustacea</taxon>
        <taxon>Multicrustacea</taxon>
        <taxon>Malacostraca</taxon>
        <taxon>Eumalacostraca</taxon>
        <taxon>Eucarida</taxon>
        <taxon>Decapoda</taxon>
        <taxon>Pleocyemata</taxon>
        <taxon>Brachyura</taxon>
        <taxon>Eubrachyura</taxon>
        <taxon>Portunoidea</taxon>
        <taxon>Portunidae</taxon>
        <taxon>Portuninae</taxon>
        <taxon>Portunus</taxon>
    </lineage>
</organism>
<keyword evidence="3" id="KW-0472">Membrane</keyword>
<accession>A0A5B7KI62</accession>
<dbReference type="AlphaFoldDB" id="A0A5B7KI62"/>
<keyword evidence="1" id="KW-0175">Coiled coil</keyword>
<proteinExistence type="predicted"/>
<dbReference type="EMBL" id="VSRR010151417">
    <property type="protein sequence ID" value="MPD06477.1"/>
    <property type="molecule type" value="Genomic_DNA"/>
</dbReference>
<sequence length="171" mass="18711">MANATATRCPSSSSTSSNSLGVLYEAVVEEGEVLGSADSAGQGEACANDKRGPYSTSLGFLDSLTSRTCDSDDASMSDTASQSTPNYSEDQEDLENGKAEFLMLQNKILHHLEAKRAELEDRKRQEELGSVRLFLLYVFLFCMLCATLACYRCHLRPWLLASTVQLYGISE</sequence>
<reference evidence="4 5" key="1">
    <citation type="submission" date="2019-05" db="EMBL/GenBank/DDBJ databases">
        <title>Another draft genome of Portunus trituberculatus and its Hox gene families provides insights of decapod evolution.</title>
        <authorList>
            <person name="Jeong J.-H."/>
            <person name="Song I."/>
            <person name="Kim S."/>
            <person name="Choi T."/>
            <person name="Kim D."/>
            <person name="Ryu S."/>
            <person name="Kim W."/>
        </authorList>
    </citation>
    <scope>NUCLEOTIDE SEQUENCE [LARGE SCALE GENOMIC DNA]</scope>
    <source>
        <tissue evidence="4">Muscle</tissue>
    </source>
</reference>
<evidence type="ECO:0000256" key="2">
    <source>
        <dbReference type="SAM" id="MobiDB-lite"/>
    </source>
</evidence>
<evidence type="ECO:0000313" key="4">
    <source>
        <dbReference type="EMBL" id="MPD06477.1"/>
    </source>
</evidence>